<keyword evidence="3" id="KW-1185">Reference proteome</keyword>
<dbReference type="RefSeq" id="WP_241711470.1">
    <property type="nucleotide sequence ID" value="NZ_JALBUF010000001.1"/>
</dbReference>
<evidence type="ECO:0000256" key="1">
    <source>
        <dbReference type="SAM" id="Phobius"/>
    </source>
</evidence>
<keyword evidence="1" id="KW-1133">Transmembrane helix</keyword>
<dbReference type="AlphaFoldDB" id="A0A9X2AAQ3"/>
<organism evidence="2 3">
    <name type="scientific">Sulfoacidibacillus ferrooxidans</name>
    <dbReference type="NCBI Taxonomy" id="2005001"/>
    <lineage>
        <taxon>Bacteria</taxon>
        <taxon>Bacillati</taxon>
        <taxon>Bacillota</taxon>
        <taxon>Bacilli</taxon>
        <taxon>Bacillales</taxon>
        <taxon>Alicyclobacillaceae</taxon>
        <taxon>Sulfoacidibacillus</taxon>
    </lineage>
</organism>
<keyword evidence="1" id="KW-0812">Transmembrane</keyword>
<accession>A0A9X2AAQ3</accession>
<feature type="transmembrane region" description="Helical" evidence="1">
    <location>
        <begin position="6"/>
        <end position="26"/>
    </location>
</feature>
<evidence type="ECO:0000313" key="2">
    <source>
        <dbReference type="EMBL" id="MCI0181839.1"/>
    </source>
</evidence>
<proteinExistence type="predicted"/>
<reference evidence="2" key="1">
    <citation type="submission" date="2022-03" db="EMBL/GenBank/DDBJ databases">
        <title>Draft Genome Sequence of Firmicute Strain S0AB, a Heterotrophic Iron/Sulfur-Oxidizing Extreme Acidophile.</title>
        <authorList>
            <person name="Vergara E."/>
            <person name="Pakostova E."/>
            <person name="Johnson D.B."/>
            <person name="Holmes D.S."/>
        </authorList>
    </citation>
    <scope>NUCLEOTIDE SEQUENCE</scope>
    <source>
        <strain evidence="2">S0AB</strain>
    </source>
</reference>
<name>A0A9X2AAQ3_9BACL</name>
<evidence type="ECO:0000313" key="3">
    <source>
        <dbReference type="Proteomes" id="UP001139263"/>
    </source>
</evidence>
<dbReference type="Proteomes" id="UP001139263">
    <property type="component" value="Unassembled WGS sequence"/>
</dbReference>
<keyword evidence="1" id="KW-0472">Membrane</keyword>
<comment type="caution">
    <text evidence="2">The sequence shown here is derived from an EMBL/GenBank/DDBJ whole genome shotgun (WGS) entry which is preliminary data.</text>
</comment>
<dbReference type="EMBL" id="JALBUF010000001">
    <property type="protein sequence ID" value="MCI0181839.1"/>
    <property type="molecule type" value="Genomic_DNA"/>
</dbReference>
<sequence>MSAFLSYIMPGLLAMILTEPIFPILWKKREFSSIALLSFFSLAIIAGAIATWIEYVISPQ</sequence>
<feature type="transmembrane region" description="Helical" evidence="1">
    <location>
        <begin position="33"/>
        <end position="53"/>
    </location>
</feature>
<protein>
    <submittedName>
        <fullName evidence="2">Uncharacterized protein</fullName>
    </submittedName>
</protein>
<gene>
    <name evidence="2" type="ORF">MM817_00086</name>
</gene>